<comment type="caution">
    <text evidence="2">The sequence shown here is derived from an EMBL/GenBank/DDBJ whole genome shotgun (WGS) entry which is preliminary data.</text>
</comment>
<evidence type="ECO:0000313" key="2">
    <source>
        <dbReference type="EMBL" id="MFC5020139.1"/>
    </source>
</evidence>
<gene>
    <name evidence="2" type="ORF">ACFPRC_35470</name>
</gene>
<sequence length="130" mass="14673">MLNGTVWKFRTRTAWRAVPERYGPWHMLRRWSDQQVHLVCDAFGRPLAFVLTGGDTNDCTQFTTVTEAIRVPRMGPGPSPGTAHPDAGRQGLQLPSDTDWLRRRGIATRYDKTAESYRAAVTLASLLMWA</sequence>
<evidence type="ECO:0008006" key="4">
    <source>
        <dbReference type="Google" id="ProtNLM"/>
    </source>
</evidence>
<feature type="region of interest" description="Disordered" evidence="1">
    <location>
        <begin position="72"/>
        <end position="92"/>
    </location>
</feature>
<name>A0ABV9X4X9_9ACTN</name>
<reference evidence="3" key="1">
    <citation type="journal article" date="2019" name="Int. J. Syst. Evol. Microbiol.">
        <title>The Global Catalogue of Microorganisms (GCM) 10K type strain sequencing project: providing services to taxonomists for standard genome sequencing and annotation.</title>
        <authorList>
            <consortium name="The Broad Institute Genomics Platform"/>
            <consortium name="The Broad Institute Genome Sequencing Center for Infectious Disease"/>
            <person name="Wu L."/>
            <person name="Ma J."/>
        </authorList>
    </citation>
    <scope>NUCLEOTIDE SEQUENCE [LARGE SCALE GENOMIC DNA]</scope>
    <source>
        <strain evidence="3">CGMCC 4.1542</strain>
    </source>
</reference>
<keyword evidence="3" id="KW-1185">Reference proteome</keyword>
<evidence type="ECO:0000256" key="1">
    <source>
        <dbReference type="SAM" id="MobiDB-lite"/>
    </source>
</evidence>
<accession>A0ABV9X4X9</accession>
<dbReference type="Proteomes" id="UP001595855">
    <property type="component" value="Unassembled WGS sequence"/>
</dbReference>
<evidence type="ECO:0000313" key="3">
    <source>
        <dbReference type="Proteomes" id="UP001595855"/>
    </source>
</evidence>
<organism evidence="2 3">
    <name type="scientific">Streptomyces lienomycini</name>
    <dbReference type="NCBI Taxonomy" id="284035"/>
    <lineage>
        <taxon>Bacteria</taxon>
        <taxon>Bacillati</taxon>
        <taxon>Actinomycetota</taxon>
        <taxon>Actinomycetes</taxon>
        <taxon>Kitasatosporales</taxon>
        <taxon>Streptomycetaceae</taxon>
        <taxon>Streptomyces</taxon>
    </lineage>
</organism>
<proteinExistence type="predicted"/>
<protein>
    <recommendedName>
        <fullName evidence="4">Transposase</fullName>
    </recommendedName>
</protein>
<dbReference type="EMBL" id="JBHSJO010000001">
    <property type="protein sequence ID" value="MFC5020139.1"/>
    <property type="molecule type" value="Genomic_DNA"/>
</dbReference>